<protein>
    <recommendedName>
        <fullName evidence="6">SnoaL-like domain-containing protein</fullName>
    </recommendedName>
</protein>
<dbReference type="SUPFAM" id="SSF54427">
    <property type="entry name" value="NTF2-like"/>
    <property type="match status" value="2"/>
</dbReference>
<keyword evidence="1" id="KW-0732">Signal</keyword>
<evidence type="ECO:0000313" key="4">
    <source>
        <dbReference type="Proteomes" id="UP000054821"/>
    </source>
</evidence>
<evidence type="ECO:0000313" key="3">
    <source>
        <dbReference type="EMBL" id="PON30095.1"/>
    </source>
</evidence>
<dbReference type="EMBL" id="MTYH01000099">
    <property type="protein sequence ID" value="PNP38771.1"/>
    <property type="molecule type" value="Genomic_DNA"/>
</dbReference>
<dbReference type="RefSeq" id="XP_018662085.1">
    <property type="nucleotide sequence ID" value="XM_018804817.1"/>
</dbReference>
<organism evidence="3 4">
    <name type="scientific">Trichoderma gamsii</name>
    <dbReference type="NCBI Taxonomy" id="398673"/>
    <lineage>
        <taxon>Eukaryota</taxon>
        <taxon>Fungi</taxon>
        <taxon>Dikarya</taxon>
        <taxon>Ascomycota</taxon>
        <taxon>Pezizomycotina</taxon>
        <taxon>Sordariomycetes</taxon>
        <taxon>Hypocreomycetidae</taxon>
        <taxon>Hypocreales</taxon>
        <taxon>Hypocreaceae</taxon>
        <taxon>Trichoderma</taxon>
    </lineage>
</organism>
<reference evidence="3" key="3">
    <citation type="submission" date="2017-08" db="EMBL/GenBank/DDBJ databases">
        <title>Trichoderma gamsii strain T6085, whole genome shotgun sequencing project.</title>
        <authorList>
            <person name="Baroncelli R."/>
        </authorList>
    </citation>
    <scope>NUCLEOTIDE SEQUENCE</scope>
    <source>
        <strain evidence="3">T6085</strain>
    </source>
</reference>
<reference evidence="3 4" key="1">
    <citation type="journal article" date="2016" name="Genome Announc.">
        <title>Draft Whole-Genome Sequence of Trichoderma gamsii T6085, a Promising Biocontrol Agent of Fusarium Head Blight on Wheat.</title>
        <authorList>
            <person name="Baroncelli R."/>
            <person name="Zapparata A."/>
            <person name="Piaggeschi G."/>
            <person name="Sarrocco S."/>
            <person name="Vannacci G."/>
        </authorList>
    </citation>
    <scope>NUCLEOTIDE SEQUENCE [LARGE SCALE GENOMIC DNA]</scope>
    <source>
        <strain evidence="3 4">T6085</strain>
    </source>
</reference>
<dbReference type="InterPro" id="IPR032710">
    <property type="entry name" value="NTF2-like_dom_sf"/>
</dbReference>
<feature type="chain" id="PRO_5014528219" description="SnoaL-like domain-containing protein" evidence="1">
    <location>
        <begin position="22"/>
        <end position="316"/>
    </location>
</feature>
<evidence type="ECO:0008006" key="6">
    <source>
        <dbReference type="Google" id="ProtNLM"/>
    </source>
</evidence>
<comment type="caution">
    <text evidence="3">The sequence shown here is derived from an EMBL/GenBank/DDBJ whole genome shotgun (WGS) entry which is preliminary data.</text>
</comment>
<dbReference type="OrthoDB" id="4802566at2759"/>
<proteinExistence type="predicted"/>
<dbReference type="Proteomes" id="UP000054821">
    <property type="component" value="Unassembled WGS sequence"/>
</dbReference>
<evidence type="ECO:0000256" key="1">
    <source>
        <dbReference type="SAM" id="SignalP"/>
    </source>
</evidence>
<name>A0A0W7VRK0_9HYPO</name>
<accession>A0A0W7VRK0</accession>
<dbReference type="Proteomes" id="UP000236546">
    <property type="component" value="Unassembled WGS sequence"/>
</dbReference>
<sequence>MQILSVIGTAVIMAFISCAGASPTHQARDTSSLYPNIADTSHATPALVDFLHDFFTIKSLHDIDGWASYFAPSGDVYFDAIIGFGVDKANMPSAFSQFISQGKPDGRSYPLKIIGDMNSAVVFGEDTPDMFGFETRTIAAVDFKDGKVARWVDYWDGRHDGLIALKSPSDEFPKTFGESNITTTPNPVIQNVTSQLNDALSTGNSIVAASLFSFDAIFEDRTTRTRIEGRNSIQQYLFRALTSVPYGKGTTVRHVVGSSGGGAYEWIGSPTAPTQNGISGFKLDSNGSITKLSTVWDSSQVNNATMEMLVQLAVQL</sequence>
<dbReference type="GeneID" id="29984900"/>
<dbReference type="EMBL" id="JPDN02000003">
    <property type="protein sequence ID" value="PON30095.1"/>
    <property type="molecule type" value="Genomic_DNA"/>
</dbReference>
<feature type="signal peptide" evidence="1">
    <location>
        <begin position="1"/>
        <end position="21"/>
    </location>
</feature>
<dbReference type="Gene3D" id="3.10.450.50">
    <property type="match status" value="2"/>
</dbReference>
<reference evidence="2 5" key="2">
    <citation type="submission" date="2017-02" db="EMBL/GenBank/DDBJ databases">
        <title>Genomes of Trichoderma spp. with biocontrol activity.</title>
        <authorList>
            <person name="Gardiner D."/>
            <person name="Kazan K."/>
            <person name="Vos C."/>
            <person name="Harvey P."/>
        </authorList>
    </citation>
    <scope>NUCLEOTIDE SEQUENCE [LARGE SCALE GENOMIC DNA]</scope>
    <source>
        <strain evidence="2 5">A5MH</strain>
    </source>
</reference>
<evidence type="ECO:0000313" key="2">
    <source>
        <dbReference type="EMBL" id="PNP38771.1"/>
    </source>
</evidence>
<dbReference type="AlphaFoldDB" id="A0A0W7VRK0"/>
<evidence type="ECO:0000313" key="5">
    <source>
        <dbReference type="Proteomes" id="UP000236546"/>
    </source>
</evidence>
<keyword evidence="4" id="KW-1185">Reference proteome</keyword>
<gene>
    <name evidence="3" type="ORF">TGAM01_v201462</name>
    <name evidence="2" type="ORF">TGAMA5MH_09336</name>
</gene>